<name>A0A937D545_9FLAO</name>
<feature type="region of interest" description="Disordered" evidence="1">
    <location>
        <begin position="493"/>
        <end position="522"/>
    </location>
</feature>
<keyword evidence="3" id="KW-1185">Reference proteome</keyword>
<protein>
    <submittedName>
        <fullName evidence="2">Uncharacterized protein</fullName>
    </submittedName>
</protein>
<dbReference type="AlphaFoldDB" id="A0A937D545"/>
<accession>A0A937D545</accession>
<dbReference type="Proteomes" id="UP000651057">
    <property type="component" value="Unassembled WGS sequence"/>
</dbReference>
<reference evidence="2" key="1">
    <citation type="submission" date="2021-01" db="EMBL/GenBank/DDBJ databases">
        <authorList>
            <person name="Zhong Y.L."/>
        </authorList>
    </citation>
    <scope>NUCLEOTIDE SEQUENCE</scope>
    <source>
        <strain evidence="2">KCTC 23302</strain>
    </source>
</reference>
<dbReference type="EMBL" id="JAERQJ010000002">
    <property type="protein sequence ID" value="MBL0682899.1"/>
    <property type="molecule type" value="Genomic_DNA"/>
</dbReference>
<gene>
    <name evidence="2" type="ORF">JJQ60_05170</name>
</gene>
<dbReference type="RefSeq" id="WP_201917399.1">
    <property type="nucleotide sequence ID" value="NZ_BAABAX010000023.1"/>
</dbReference>
<comment type="caution">
    <text evidence="2">The sequence shown here is derived from an EMBL/GenBank/DDBJ whole genome shotgun (WGS) entry which is preliminary data.</text>
</comment>
<sequence length="522" mass="59932">MKYVNDIIRKKSNRKLLLLFFFLFIGVTSEAQLFDKVIKKVKTSIGKTRVMSLNQTAPISTSIQDTLSGIDWFDEDLFRPELSQEIGSAKLGPGYYRSKVRSYCLKAGVYGPTKGDGYQIAKLKGSRAKVIHNILKKSVKYPEISQSNVQTLIWGIEAGTKFSKYPLNFQKKIRPLLTKKEMLSMEVDFDKIKDKLLPKEIRYLAKTYASLRNKMQTTQMKYDEIEAIAVKTGIPPLGAGSKEIHKGLWSYIGNGFFLRATPEVYSTTLVELYRPAVFDIVKDDKGRIMKISNHEMVLKIDYDENFGAGVFEYSHTQIPVWKMKKLHIQDLKSKQDTVLTTNQWMFRGSWEKIEIALQNKSPKLINNKYSPTTNSKGGPFPYTLEPSVIYNDKKEPTFEEVYERGKKFKEWIENIKKYKDFLKEVDDLSTIHGPDYYSSPEFYEKMSAEGIKAAVSFDRSEQGKWMRKLGKMNRDLLTFIFFGLGGKYGPQNNDPIDPDLASYPGQPGNTSKQRIGLSQYKK</sequence>
<proteinExistence type="predicted"/>
<evidence type="ECO:0000313" key="2">
    <source>
        <dbReference type="EMBL" id="MBL0682899.1"/>
    </source>
</evidence>
<evidence type="ECO:0000256" key="1">
    <source>
        <dbReference type="SAM" id="MobiDB-lite"/>
    </source>
</evidence>
<evidence type="ECO:0000313" key="3">
    <source>
        <dbReference type="Proteomes" id="UP000651057"/>
    </source>
</evidence>
<organism evidence="2 3">
    <name type="scientific">Aquimarina mytili</name>
    <dbReference type="NCBI Taxonomy" id="874423"/>
    <lineage>
        <taxon>Bacteria</taxon>
        <taxon>Pseudomonadati</taxon>
        <taxon>Bacteroidota</taxon>
        <taxon>Flavobacteriia</taxon>
        <taxon>Flavobacteriales</taxon>
        <taxon>Flavobacteriaceae</taxon>
        <taxon>Aquimarina</taxon>
    </lineage>
</organism>